<dbReference type="EMBL" id="RCMG01001553">
    <property type="protein sequence ID" value="KAG2824543.1"/>
    <property type="molecule type" value="Genomic_DNA"/>
</dbReference>
<gene>
    <name evidence="1" type="ORF">PC113_g22024</name>
    <name evidence="2" type="ORF">PC115_g21686</name>
    <name evidence="3" type="ORF">PC117_g24173</name>
    <name evidence="4" type="ORF">PC118_g21307</name>
    <name evidence="5" type="ORF">PC129_g24145</name>
</gene>
<dbReference type="AlphaFoldDB" id="A0A8T1GVU4"/>
<sequence>MRWYIMGAFFNPKGMRNHSKCPSAQTNADTLRALKVTVSAQKPLAASSEQNHRQHSEVG</sequence>
<organism evidence="5 6">
    <name type="scientific">Phytophthora cactorum</name>
    <dbReference type="NCBI Taxonomy" id="29920"/>
    <lineage>
        <taxon>Eukaryota</taxon>
        <taxon>Sar</taxon>
        <taxon>Stramenopiles</taxon>
        <taxon>Oomycota</taxon>
        <taxon>Peronosporomycetes</taxon>
        <taxon>Peronosporales</taxon>
        <taxon>Peronosporaceae</taxon>
        <taxon>Phytophthora</taxon>
    </lineage>
</organism>
<evidence type="ECO:0000313" key="6">
    <source>
        <dbReference type="Proteomes" id="UP000760860"/>
    </source>
</evidence>
<protein>
    <submittedName>
        <fullName evidence="5">Uncharacterized protein</fullName>
    </submittedName>
</protein>
<evidence type="ECO:0000313" key="3">
    <source>
        <dbReference type="EMBL" id="KAG2891772.1"/>
    </source>
</evidence>
<proteinExistence type="predicted"/>
<evidence type="ECO:0000313" key="2">
    <source>
        <dbReference type="EMBL" id="KAG2883231.1"/>
    </source>
</evidence>
<dbReference type="Proteomes" id="UP000735874">
    <property type="component" value="Unassembled WGS sequence"/>
</dbReference>
<dbReference type="Proteomes" id="UP000760860">
    <property type="component" value="Unassembled WGS sequence"/>
</dbReference>
<reference evidence="5" key="1">
    <citation type="submission" date="2018-05" db="EMBL/GenBank/DDBJ databases">
        <title>Effector identification in a new, highly contiguous assembly of the strawberry crown rot pathogen Phytophthora cactorum.</title>
        <authorList>
            <person name="Armitage A.D."/>
            <person name="Nellist C.F."/>
            <person name="Bates H."/>
            <person name="Vickerstaff R.J."/>
            <person name="Harrison R.J."/>
        </authorList>
    </citation>
    <scope>NUCLEOTIDE SEQUENCE</scope>
    <source>
        <strain evidence="1">15-7</strain>
        <strain evidence="2">4032</strain>
        <strain evidence="3">4040</strain>
        <strain evidence="4">P415</strain>
        <strain evidence="5">P421</strain>
    </source>
</reference>
<accession>A0A8T1GVU4</accession>
<dbReference type="EMBL" id="RCMK01001571">
    <property type="protein sequence ID" value="KAG2891772.1"/>
    <property type="molecule type" value="Genomic_DNA"/>
</dbReference>
<dbReference type="EMBL" id="RCML01001429">
    <property type="protein sequence ID" value="KAG2962671.1"/>
    <property type="molecule type" value="Genomic_DNA"/>
</dbReference>
<name>A0A8T1GVU4_9STRA</name>
<dbReference type="Proteomes" id="UP000697107">
    <property type="component" value="Unassembled WGS sequence"/>
</dbReference>
<dbReference type="Proteomes" id="UP000736787">
    <property type="component" value="Unassembled WGS sequence"/>
</dbReference>
<dbReference type="EMBL" id="RCMV01003305">
    <property type="protein sequence ID" value="KAG3199304.1"/>
    <property type="molecule type" value="Genomic_DNA"/>
</dbReference>
<dbReference type="EMBL" id="RCMI01001587">
    <property type="protein sequence ID" value="KAG2883231.1"/>
    <property type="molecule type" value="Genomic_DNA"/>
</dbReference>
<evidence type="ECO:0000313" key="1">
    <source>
        <dbReference type="EMBL" id="KAG2824543.1"/>
    </source>
</evidence>
<evidence type="ECO:0000313" key="5">
    <source>
        <dbReference type="EMBL" id="KAG3199304.1"/>
    </source>
</evidence>
<dbReference type="Proteomes" id="UP000774804">
    <property type="component" value="Unassembled WGS sequence"/>
</dbReference>
<evidence type="ECO:0000313" key="4">
    <source>
        <dbReference type="EMBL" id="KAG2962671.1"/>
    </source>
</evidence>
<comment type="caution">
    <text evidence="5">The sequence shown here is derived from an EMBL/GenBank/DDBJ whole genome shotgun (WGS) entry which is preliminary data.</text>
</comment>